<dbReference type="AlphaFoldDB" id="A0A9D3WLW5"/>
<gene>
    <name evidence="2" type="ORF">J1N35_002312</name>
</gene>
<dbReference type="EMBL" id="JAIQCV010000001">
    <property type="protein sequence ID" value="KAH1130934.1"/>
    <property type="molecule type" value="Genomic_DNA"/>
</dbReference>
<dbReference type="Proteomes" id="UP000828251">
    <property type="component" value="Unassembled WGS sequence"/>
</dbReference>
<feature type="region of interest" description="Disordered" evidence="1">
    <location>
        <begin position="55"/>
        <end position="105"/>
    </location>
</feature>
<sequence>MDQYALLYILYNNINPGFYHYSTLKSLSKENTMNRFQLCSIVLIFFLFTSKIKTASSGSTVSHSKQPRRHVFQPTGFKGQPPSSMQFGEEKRRVPTGSNPLHNKR</sequence>
<protein>
    <submittedName>
        <fullName evidence="2">Uncharacterized protein</fullName>
    </submittedName>
</protein>
<feature type="compositionally biased region" description="Polar residues" evidence="1">
    <location>
        <begin position="55"/>
        <end position="64"/>
    </location>
</feature>
<organism evidence="2 3">
    <name type="scientific">Gossypium stocksii</name>
    <dbReference type="NCBI Taxonomy" id="47602"/>
    <lineage>
        <taxon>Eukaryota</taxon>
        <taxon>Viridiplantae</taxon>
        <taxon>Streptophyta</taxon>
        <taxon>Embryophyta</taxon>
        <taxon>Tracheophyta</taxon>
        <taxon>Spermatophyta</taxon>
        <taxon>Magnoliopsida</taxon>
        <taxon>eudicotyledons</taxon>
        <taxon>Gunneridae</taxon>
        <taxon>Pentapetalae</taxon>
        <taxon>rosids</taxon>
        <taxon>malvids</taxon>
        <taxon>Malvales</taxon>
        <taxon>Malvaceae</taxon>
        <taxon>Malvoideae</taxon>
        <taxon>Gossypium</taxon>
    </lineage>
</organism>
<reference evidence="2 3" key="1">
    <citation type="journal article" date="2021" name="Plant Biotechnol. J.">
        <title>Multi-omics assisted identification of the key and species-specific regulatory components of drought-tolerant mechanisms in Gossypium stocksii.</title>
        <authorList>
            <person name="Yu D."/>
            <person name="Ke L."/>
            <person name="Zhang D."/>
            <person name="Wu Y."/>
            <person name="Sun Y."/>
            <person name="Mei J."/>
            <person name="Sun J."/>
            <person name="Sun Y."/>
        </authorList>
    </citation>
    <scope>NUCLEOTIDE SEQUENCE [LARGE SCALE GENOMIC DNA]</scope>
    <source>
        <strain evidence="3">cv. E1</strain>
        <tissue evidence="2">Leaf</tissue>
    </source>
</reference>
<proteinExistence type="predicted"/>
<evidence type="ECO:0000313" key="3">
    <source>
        <dbReference type="Proteomes" id="UP000828251"/>
    </source>
</evidence>
<keyword evidence="3" id="KW-1185">Reference proteome</keyword>
<evidence type="ECO:0000256" key="1">
    <source>
        <dbReference type="SAM" id="MobiDB-lite"/>
    </source>
</evidence>
<name>A0A9D3WLW5_9ROSI</name>
<feature type="compositionally biased region" description="Polar residues" evidence="1">
    <location>
        <begin position="96"/>
        <end position="105"/>
    </location>
</feature>
<dbReference type="OrthoDB" id="1103541at2759"/>
<accession>A0A9D3WLW5</accession>
<evidence type="ECO:0000313" key="2">
    <source>
        <dbReference type="EMBL" id="KAH1130934.1"/>
    </source>
</evidence>
<comment type="caution">
    <text evidence="2">The sequence shown here is derived from an EMBL/GenBank/DDBJ whole genome shotgun (WGS) entry which is preliminary data.</text>
</comment>